<comment type="caution">
    <text evidence="1">The sequence shown here is derived from an EMBL/GenBank/DDBJ whole genome shotgun (WGS) entry which is preliminary data.</text>
</comment>
<dbReference type="AlphaFoldDB" id="A0A2A2IF44"/>
<organism evidence="1 2">
    <name type="scientific">Virgibacillus profundi</name>
    <dbReference type="NCBI Taxonomy" id="2024555"/>
    <lineage>
        <taxon>Bacteria</taxon>
        <taxon>Bacillati</taxon>
        <taxon>Bacillota</taxon>
        <taxon>Bacilli</taxon>
        <taxon>Bacillales</taxon>
        <taxon>Bacillaceae</taxon>
        <taxon>Virgibacillus</taxon>
    </lineage>
</organism>
<dbReference type="Proteomes" id="UP000218887">
    <property type="component" value="Unassembled WGS sequence"/>
</dbReference>
<evidence type="ECO:0000313" key="2">
    <source>
        <dbReference type="Proteomes" id="UP000218887"/>
    </source>
</evidence>
<evidence type="ECO:0000313" key="1">
    <source>
        <dbReference type="EMBL" id="PAV30172.1"/>
    </source>
</evidence>
<sequence length="144" mass="16423">MAKYKVHNNNGFRVGIRYDDSSNREQVIMPRTFIHMEEDDILYVDAVSQLFRKGVIFTEDQGMLEKMGYLEKNANTVSEKEVAAILKLGVGKMKTELKKLDAKHAIDKVINVAKKDQDLSQAKLKVIGDLYDVEIFDAIDEDII</sequence>
<dbReference type="EMBL" id="NPOA01000004">
    <property type="protein sequence ID" value="PAV30172.1"/>
    <property type="molecule type" value="Genomic_DNA"/>
</dbReference>
<proteinExistence type="predicted"/>
<protein>
    <submittedName>
        <fullName evidence="1">Uncharacterized protein</fullName>
    </submittedName>
</protein>
<gene>
    <name evidence="1" type="ORF">CIL05_06810</name>
</gene>
<name>A0A2A2IF44_9BACI</name>
<accession>A0A2A2IF44</accession>
<reference evidence="1 2" key="1">
    <citation type="submission" date="2017-08" db="EMBL/GenBank/DDBJ databases">
        <title>Virgibacillus indicus sp. nov. and Virgibacillus profoundi sp. nov, two moderately halophilic bacteria isolated from marine sediment by using the Microfluidic Streak Plate.</title>
        <authorList>
            <person name="Xu B."/>
            <person name="Hu B."/>
            <person name="Wang J."/>
            <person name="Zhu Y."/>
            <person name="Huang L."/>
            <person name="Du W."/>
            <person name="Huang Y."/>
        </authorList>
    </citation>
    <scope>NUCLEOTIDE SEQUENCE [LARGE SCALE GENOMIC DNA]</scope>
    <source>
        <strain evidence="1 2">IO3-P3-H5</strain>
    </source>
</reference>
<dbReference type="RefSeq" id="WP_095654774.1">
    <property type="nucleotide sequence ID" value="NZ_NPOA01000004.1"/>
</dbReference>
<keyword evidence="2" id="KW-1185">Reference proteome</keyword>